<keyword evidence="2" id="KW-1185">Reference proteome</keyword>
<sequence>MLILFLYFDRVEVTDLQIRELFQFYNPGTQLNRRRLVETSISNQFIYKVYYAGIDLIQYIFFFQFSVINEKKLVQQELKRLKTIQSILGFTSNVLVMLNCTDLTCKSNTPVSNFIIINCLNNWY</sequence>
<organism evidence="1 2">
    <name type="scientific">Paramecium sonneborni</name>
    <dbReference type="NCBI Taxonomy" id="65129"/>
    <lineage>
        <taxon>Eukaryota</taxon>
        <taxon>Sar</taxon>
        <taxon>Alveolata</taxon>
        <taxon>Ciliophora</taxon>
        <taxon>Intramacronucleata</taxon>
        <taxon>Oligohymenophorea</taxon>
        <taxon>Peniculida</taxon>
        <taxon>Parameciidae</taxon>
        <taxon>Paramecium</taxon>
    </lineage>
</organism>
<reference evidence="1" key="1">
    <citation type="submission" date="2021-01" db="EMBL/GenBank/DDBJ databases">
        <authorList>
            <consortium name="Genoscope - CEA"/>
            <person name="William W."/>
        </authorList>
    </citation>
    <scope>NUCLEOTIDE SEQUENCE</scope>
</reference>
<dbReference type="Proteomes" id="UP000692954">
    <property type="component" value="Unassembled WGS sequence"/>
</dbReference>
<dbReference type="AlphaFoldDB" id="A0A8S1RFY0"/>
<protein>
    <submittedName>
        <fullName evidence="1">Uncharacterized protein</fullName>
    </submittedName>
</protein>
<evidence type="ECO:0000313" key="2">
    <source>
        <dbReference type="Proteomes" id="UP000692954"/>
    </source>
</evidence>
<gene>
    <name evidence="1" type="ORF">PSON_ATCC_30995.1.T1650115</name>
</gene>
<proteinExistence type="predicted"/>
<accession>A0A8S1RFY0</accession>
<name>A0A8S1RFY0_9CILI</name>
<evidence type="ECO:0000313" key="1">
    <source>
        <dbReference type="EMBL" id="CAD8126222.1"/>
    </source>
</evidence>
<dbReference type="EMBL" id="CAJJDN010000165">
    <property type="protein sequence ID" value="CAD8126222.1"/>
    <property type="molecule type" value="Genomic_DNA"/>
</dbReference>
<comment type="caution">
    <text evidence="1">The sequence shown here is derived from an EMBL/GenBank/DDBJ whole genome shotgun (WGS) entry which is preliminary data.</text>
</comment>